<dbReference type="AlphaFoldDB" id="A0A934RB22"/>
<sequence>MRISRALAFIIALGAAGIFLWMTLRPPRETPANQPPPQPTESRTPSVPATGPLPGEALMVSYGDPSTDPLEDLKAVDRVLTGYFSIIKDHSKHPIGGNADLAAALRGENAGQQAFLPADHPAFDATEQLVDRWGTPLFVHPVAGREIELRSAGPDREMFTDDDIELNPK</sequence>
<evidence type="ECO:0000256" key="1">
    <source>
        <dbReference type="SAM" id="MobiDB-lite"/>
    </source>
</evidence>
<evidence type="ECO:0000313" key="4">
    <source>
        <dbReference type="Proteomes" id="UP000658278"/>
    </source>
</evidence>
<organism evidence="3 4">
    <name type="scientific">Haloferula rosea</name>
    <dbReference type="NCBI Taxonomy" id="490093"/>
    <lineage>
        <taxon>Bacteria</taxon>
        <taxon>Pseudomonadati</taxon>
        <taxon>Verrucomicrobiota</taxon>
        <taxon>Verrucomicrobiia</taxon>
        <taxon>Verrucomicrobiales</taxon>
        <taxon>Verrucomicrobiaceae</taxon>
        <taxon>Haloferula</taxon>
    </lineage>
</organism>
<evidence type="ECO:0000313" key="3">
    <source>
        <dbReference type="EMBL" id="MBK1827348.1"/>
    </source>
</evidence>
<proteinExistence type="predicted"/>
<gene>
    <name evidence="3" type="ORF">JIN81_09965</name>
</gene>
<feature type="transmembrane region" description="Helical" evidence="2">
    <location>
        <begin position="6"/>
        <end position="24"/>
    </location>
</feature>
<protein>
    <submittedName>
        <fullName evidence="3">Uncharacterized protein</fullName>
    </submittedName>
</protein>
<dbReference type="RefSeq" id="WP_200278796.1">
    <property type="nucleotide sequence ID" value="NZ_JAENII010000006.1"/>
</dbReference>
<comment type="caution">
    <text evidence="3">The sequence shown here is derived from an EMBL/GenBank/DDBJ whole genome shotgun (WGS) entry which is preliminary data.</text>
</comment>
<dbReference type="EMBL" id="JAENII010000006">
    <property type="protein sequence ID" value="MBK1827348.1"/>
    <property type="molecule type" value="Genomic_DNA"/>
</dbReference>
<accession>A0A934RB22</accession>
<evidence type="ECO:0000256" key="2">
    <source>
        <dbReference type="SAM" id="Phobius"/>
    </source>
</evidence>
<dbReference type="Proteomes" id="UP000658278">
    <property type="component" value="Unassembled WGS sequence"/>
</dbReference>
<reference evidence="3" key="1">
    <citation type="submission" date="2021-01" db="EMBL/GenBank/DDBJ databases">
        <title>Modified the classification status of verrucomicrobia.</title>
        <authorList>
            <person name="Feng X."/>
        </authorList>
    </citation>
    <scope>NUCLEOTIDE SEQUENCE</scope>
    <source>
        <strain evidence="3">KCTC 22201</strain>
    </source>
</reference>
<keyword evidence="4" id="KW-1185">Reference proteome</keyword>
<keyword evidence="2" id="KW-1133">Transmembrane helix</keyword>
<keyword evidence="2" id="KW-0812">Transmembrane</keyword>
<keyword evidence="2" id="KW-0472">Membrane</keyword>
<feature type="region of interest" description="Disordered" evidence="1">
    <location>
        <begin position="28"/>
        <end position="64"/>
    </location>
</feature>
<name>A0A934RB22_9BACT</name>